<dbReference type="EMBL" id="AP010968">
    <property type="protein sequence ID" value="BAJ29866.1"/>
    <property type="molecule type" value="Genomic_DNA"/>
</dbReference>
<dbReference type="STRING" id="452652.KSE_40760"/>
<dbReference type="Pfam" id="PF19730">
    <property type="entry name" value="DUF6221"/>
    <property type="match status" value="1"/>
</dbReference>
<dbReference type="HOGENOM" id="CLU_1667067_0_0_11"/>
<protein>
    <submittedName>
        <fullName evidence="2">Uncharacterized protein</fullName>
    </submittedName>
</protein>
<keyword evidence="3" id="KW-1185">Reference proteome</keyword>
<accession>E4NET0</accession>
<organism evidence="2 3">
    <name type="scientific">Kitasatospora setae (strain ATCC 33774 / DSM 43861 / JCM 3304 / KCC A-0304 / NBRC 14216 / KM-6054)</name>
    <name type="common">Streptomyces setae</name>
    <dbReference type="NCBI Taxonomy" id="452652"/>
    <lineage>
        <taxon>Bacteria</taxon>
        <taxon>Bacillati</taxon>
        <taxon>Actinomycetota</taxon>
        <taxon>Actinomycetes</taxon>
        <taxon>Kitasatosporales</taxon>
        <taxon>Streptomycetaceae</taxon>
        <taxon>Kitasatospora</taxon>
    </lineage>
</organism>
<dbReference type="KEGG" id="ksk:KSE_40760"/>
<dbReference type="AlphaFoldDB" id="E4NET0"/>
<dbReference type="Proteomes" id="UP000007076">
    <property type="component" value="Chromosome"/>
</dbReference>
<feature type="region of interest" description="Disordered" evidence="1">
    <location>
        <begin position="55"/>
        <end position="77"/>
    </location>
</feature>
<feature type="region of interest" description="Disordered" evidence="1">
    <location>
        <begin position="1"/>
        <end position="31"/>
    </location>
</feature>
<evidence type="ECO:0000256" key="1">
    <source>
        <dbReference type="SAM" id="MobiDB-lite"/>
    </source>
</evidence>
<name>E4NET0_KITSK</name>
<sequence length="158" mass="18132">MKPGEGTLMRGRTGWPTYCLEHTPNRSQLGPELEARPHEHRRHDPLAAFLHARLQEDEEGTSGDGTAWRHRPPRSGKVIDDHDVEVVQTWRHVADHLETWHPNRGRTNIDSRRLIIDLSEVAPAGSESWAALREAVRALAMAYQNHPDYDPAWTLREF</sequence>
<evidence type="ECO:0000313" key="3">
    <source>
        <dbReference type="Proteomes" id="UP000007076"/>
    </source>
</evidence>
<dbReference type="InterPro" id="IPR046193">
    <property type="entry name" value="DUF6221"/>
</dbReference>
<reference evidence="2 3" key="1">
    <citation type="journal article" date="2010" name="DNA Res.">
        <title>Genome sequence of Kitasatospora setae NBRC 14216T: an evolutionary snapshot of the family Streptomycetaceae.</title>
        <authorList>
            <person name="Ichikawa N."/>
            <person name="Oguchi A."/>
            <person name="Ikeda H."/>
            <person name="Ishikawa J."/>
            <person name="Kitani S."/>
            <person name="Watanabe Y."/>
            <person name="Nakamura S."/>
            <person name="Katano Y."/>
            <person name="Kishi E."/>
            <person name="Sasagawa M."/>
            <person name="Ankai A."/>
            <person name="Fukui S."/>
            <person name="Hashimoto Y."/>
            <person name="Kamata S."/>
            <person name="Otoguro M."/>
            <person name="Tanikawa S."/>
            <person name="Nihira T."/>
            <person name="Horinouchi S."/>
            <person name="Ohnishi Y."/>
            <person name="Hayakawa M."/>
            <person name="Kuzuyama T."/>
            <person name="Arisawa A."/>
            <person name="Nomoto F."/>
            <person name="Miura H."/>
            <person name="Takahashi Y."/>
            <person name="Fujita N."/>
        </authorList>
    </citation>
    <scope>NUCLEOTIDE SEQUENCE [LARGE SCALE GENOMIC DNA]</scope>
    <source>
        <strain evidence="3">ATCC 33774 / DSM 43861 / JCM 3304 / KCC A-0304 / NBRC 14216 / KM-6054</strain>
    </source>
</reference>
<evidence type="ECO:0000313" key="2">
    <source>
        <dbReference type="EMBL" id="BAJ29866.1"/>
    </source>
</evidence>
<proteinExistence type="predicted"/>
<gene>
    <name evidence="2" type="ordered locus">KSE_40760</name>
</gene>
<dbReference type="PATRIC" id="fig|452652.3.peg.4069"/>